<dbReference type="Proteomes" id="UP001056426">
    <property type="component" value="Chromosome"/>
</dbReference>
<reference evidence="1" key="1">
    <citation type="submission" date="2022-05" db="EMBL/GenBank/DDBJ databases">
        <authorList>
            <person name="Sun X."/>
        </authorList>
    </citation>
    <scope>NUCLEOTIDE SEQUENCE</scope>
    <source>
        <strain evidence="1">Ai-910</strain>
    </source>
</reference>
<accession>A0A9J6ZMG6</accession>
<evidence type="ECO:0000313" key="2">
    <source>
        <dbReference type="Proteomes" id="UP001056426"/>
    </source>
</evidence>
<dbReference type="KEGG" id="alkq:M9189_09400"/>
<protein>
    <submittedName>
        <fullName evidence="1">Uncharacterized protein</fullName>
    </submittedName>
</protein>
<dbReference type="EMBL" id="CP098400">
    <property type="protein sequence ID" value="URW79066.1"/>
    <property type="molecule type" value="Genomic_DNA"/>
</dbReference>
<organism evidence="1 2">
    <name type="scientific">Xiashengella succiniciproducens</name>
    <dbReference type="NCBI Taxonomy" id="2949635"/>
    <lineage>
        <taxon>Bacteria</taxon>
        <taxon>Pseudomonadati</taxon>
        <taxon>Bacteroidota</taxon>
        <taxon>Bacteroidia</taxon>
        <taxon>Marinilabiliales</taxon>
        <taxon>Marinilabiliaceae</taxon>
        <taxon>Xiashengella</taxon>
    </lineage>
</organism>
<keyword evidence="2" id="KW-1185">Reference proteome</keyword>
<dbReference type="AlphaFoldDB" id="A0A9J6ZMG6"/>
<reference evidence="1" key="2">
    <citation type="submission" date="2022-06" db="EMBL/GenBank/DDBJ databases">
        <title>Xiashengella guii gen. nov. sp. nov., a bacterium isolated form anaerobic digestion tank.</title>
        <authorList>
            <person name="Huang H."/>
        </authorList>
    </citation>
    <scope>NUCLEOTIDE SEQUENCE</scope>
    <source>
        <strain evidence="1">Ai-910</strain>
    </source>
</reference>
<dbReference type="RefSeq" id="WP_250722671.1">
    <property type="nucleotide sequence ID" value="NZ_CP098400.1"/>
</dbReference>
<proteinExistence type="predicted"/>
<name>A0A9J6ZMG6_9BACT</name>
<gene>
    <name evidence="1" type="ORF">M9189_09400</name>
</gene>
<sequence>MNKLFTIFILLITSLNCFSTEQMPDLLIIDNDTIYLKTFPIEKLEFEKSPFSYGEFTFPHTGCWRGYRATWKIIDNKLALIEVEKVDSTHQKLNIVDFFTQNNYSPKFVNGYVYADWFNSKLLIYSSPYDYKYSGLYLEEEYEWSNSKHNVQLVFENGILKENNIVGFDYYKIGDKLSYEFSHFPPGLIKKKSVNLKATIMEVRMEMVLVRIDSYETEKKKEIEQIRKYFGNMVDTDTILTNPRYWIKKE</sequence>
<evidence type="ECO:0000313" key="1">
    <source>
        <dbReference type="EMBL" id="URW79066.1"/>
    </source>
</evidence>